<dbReference type="Pfam" id="PF05168">
    <property type="entry name" value="HEPN"/>
    <property type="match status" value="1"/>
</dbReference>
<dbReference type="Gene3D" id="3.30.460.10">
    <property type="entry name" value="Beta Polymerase, domain 2"/>
    <property type="match status" value="1"/>
</dbReference>
<proteinExistence type="predicted"/>
<dbReference type="Proteomes" id="UP000070457">
    <property type="component" value="Unassembled WGS sequence"/>
</dbReference>
<dbReference type="SMART" id="SM00748">
    <property type="entry name" value="HEPN"/>
    <property type="match status" value="1"/>
</dbReference>
<dbReference type="InterPro" id="IPR043519">
    <property type="entry name" value="NT_sf"/>
</dbReference>
<evidence type="ECO:0000313" key="3">
    <source>
        <dbReference type="Proteomes" id="UP000070457"/>
    </source>
</evidence>
<dbReference type="STRING" id="1617426.TR69_WS6001001413"/>
<dbReference type="SUPFAM" id="SSF81593">
    <property type="entry name" value="Nucleotidyltransferase substrate binding subunit/domain"/>
    <property type="match status" value="1"/>
</dbReference>
<dbReference type="SUPFAM" id="SSF81301">
    <property type="entry name" value="Nucleotidyltransferase"/>
    <property type="match status" value="1"/>
</dbReference>
<evidence type="ECO:0000313" key="2">
    <source>
        <dbReference type="EMBL" id="KXK25807.1"/>
    </source>
</evidence>
<gene>
    <name evidence="2" type="ORF">TR69_WS6001001413</name>
</gene>
<dbReference type="PROSITE" id="PS50910">
    <property type="entry name" value="HEPN"/>
    <property type="match status" value="1"/>
</dbReference>
<dbReference type="AlphaFoldDB" id="A0A136LW21"/>
<organism evidence="2 3">
    <name type="scientific">candidate division WS6 bacterium OLB20</name>
    <dbReference type="NCBI Taxonomy" id="1617426"/>
    <lineage>
        <taxon>Bacteria</taxon>
        <taxon>Candidatus Dojkabacteria</taxon>
    </lineage>
</organism>
<dbReference type="InterPro" id="IPR007842">
    <property type="entry name" value="HEPN_dom"/>
</dbReference>
<comment type="caution">
    <text evidence="2">The sequence shown here is derived from an EMBL/GenBank/DDBJ whole genome shotgun (WGS) entry which is preliminary data.</text>
</comment>
<reference evidence="2 3" key="1">
    <citation type="submission" date="2015-02" db="EMBL/GenBank/DDBJ databases">
        <title>Improved understanding of the partial-nitritation anammox process through 23 genomes representing the majority of the microbial community.</title>
        <authorList>
            <person name="Speth D.R."/>
            <person name="In T Zandt M."/>
            <person name="Guerrero Cruz S."/>
            <person name="Jetten M.S."/>
            <person name="Dutilh B.E."/>
        </authorList>
    </citation>
    <scope>NUCLEOTIDE SEQUENCE [LARGE SCALE GENOMIC DNA]</scope>
    <source>
        <strain evidence="2">OLB20</strain>
    </source>
</reference>
<name>A0A136LW21_9BACT</name>
<accession>A0A136LW21</accession>
<sequence>MREQLIPLKNRQSSERYKVWLKQAHYDLKAAEFSLEHGFNEWAAYQSEQAVEKALKAVIIHGGWRAPRIHKLQVLIGLANEVNDEFRNTRLEFRHLESFTFISRYPFLLPDKEGTPHEIIRKADAAKALGQAQTLIDQINIILKHDPQPTTEVAHPVSEMYTQARVEERLVEVKENLVREFDPERIILFGRFARTMEPKQPSTLDILIIAETEEPFIERIKRARKATKGGVPVVEPLIYTPEEFTLMTEQKEETFLESAVEEGKVLYERSAEPTQS</sequence>
<evidence type="ECO:0000259" key="1">
    <source>
        <dbReference type="PROSITE" id="PS50910"/>
    </source>
</evidence>
<dbReference type="EMBL" id="JYNZ01000006">
    <property type="protein sequence ID" value="KXK25807.1"/>
    <property type="molecule type" value="Genomic_DNA"/>
</dbReference>
<feature type="domain" description="HEPN" evidence="1">
    <location>
        <begin position="21"/>
        <end position="135"/>
    </location>
</feature>
<dbReference type="Gene3D" id="1.20.120.330">
    <property type="entry name" value="Nucleotidyltransferases domain 2"/>
    <property type="match status" value="1"/>
</dbReference>
<protein>
    <submittedName>
        <fullName evidence="2">HEPN domain protein</fullName>
    </submittedName>
</protein>